<evidence type="ECO:0000256" key="3">
    <source>
        <dbReference type="ARBA" id="ARBA00022989"/>
    </source>
</evidence>
<keyword evidence="3 5" id="KW-1133">Transmembrane helix</keyword>
<evidence type="ECO:0000313" key="7">
    <source>
        <dbReference type="Proteomes" id="UP000070539"/>
    </source>
</evidence>
<dbReference type="PANTHER" id="PTHR35529">
    <property type="entry name" value="MANGANESE EFFLUX PUMP MNTP-RELATED"/>
    <property type="match status" value="1"/>
</dbReference>
<dbReference type="OrthoDB" id="1679205at2"/>
<dbReference type="Pfam" id="PF02659">
    <property type="entry name" value="Mntp"/>
    <property type="match status" value="1"/>
</dbReference>
<comment type="caution">
    <text evidence="6">The sequence shown here is derived from an EMBL/GenBank/DDBJ whole genome shotgun (WGS) entry which is preliminary data.</text>
</comment>
<dbReference type="STRING" id="36847.CLNEO_06150"/>
<organism evidence="6 7">
    <name type="scientific">Anaerotignum neopropionicum</name>
    <dbReference type="NCBI Taxonomy" id="36847"/>
    <lineage>
        <taxon>Bacteria</taxon>
        <taxon>Bacillati</taxon>
        <taxon>Bacillota</taxon>
        <taxon>Clostridia</taxon>
        <taxon>Lachnospirales</taxon>
        <taxon>Anaerotignaceae</taxon>
        <taxon>Anaerotignum</taxon>
    </lineage>
</organism>
<evidence type="ECO:0000313" key="6">
    <source>
        <dbReference type="EMBL" id="KXL54508.1"/>
    </source>
</evidence>
<dbReference type="InterPro" id="IPR003810">
    <property type="entry name" value="Mntp/YtaF"/>
</dbReference>
<keyword evidence="1" id="KW-1003">Cell membrane</keyword>
<dbReference type="EMBL" id="LRVM01000001">
    <property type="protein sequence ID" value="KXL54508.1"/>
    <property type="molecule type" value="Genomic_DNA"/>
</dbReference>
<accession>A0A136WIV8</accession>
<sequence length="194" mass="20713">MVFCLLLAFSLSVDALGIGISYGLRRITFPTTSKFILALETFFMMEGFILAGRGLALLLPSATGETLAACFLLLFGLWLCLQGFRKAKEPPSPLATVHQPSSCDKDASKTLEPKEALLLGFILSLDSLGIGISAAAAGIRVSSLPLLAALFQVSFLSIGAFLGKKLALSIKLRENLWSALSGSMLIFIALLRLM</sequence>
<evidence type="ECO:0000256" key="5">
    <source>
        <dbReference type="SAM" id="Phobius"/>
    </source>
</evidence>
<dbReference type="Proteomes" id="UP000070539">
    <property type="component" value="Unassembled WGS sequence"/>
</dbReference>
<gene>
    <name evidence="6" type="primary">mntP_2</name>
    <name evidence="6" type="ORF">CLNEO_06150</name>
</gene>
<proteinExistence type="predicted"/>
<name>A0A136WIV8_9FIRM</name>
<dbReference type="PANTHER" id="PTHR35529:SF2">
    <property type="entry name" value="SPORULATION PROTEIN YTAF-RELATED"/>
    <property type="match status" value="1"/>
</dbReference>
<evidence type="ECO:0000256" key="4">
    <source>
        <dbReference type="ARBA" id="ARBA00023136"/>
    </source>
</evidence>
<protein>
    <submittedName>
        <fullName evidence="6">Manganese efflux pump MntP</fullName>
    </submittedName>
</protein>
<reference evidence="6 7" key="1">
    <citation type="submission" date="2016-01" db="EMBL/GenBank/DDBJ databases">
        <title>Genome sequence of Clostridium neopropionicum X4, DSM-3847.</title>
        <authorList>
            <person name="Poehlein A."/>
            <person name="Beck M.H."/>
            <person name="Bengelsdorf F.R."/>
            <person name="Daniel R."/>
            <person name="Duerre P."/>
        </authorList>
    </citation>
    <scope>NUCLEOTIDE SEQUENCE [LARGE SCALE GENOMIC DNA]</scope>
    <source>
        <strain evidence="6 7">DSM-3847</strain>
    </source>
</reference>
<feature type="transmembrane region" description="Helical" evidence="5">
    <location>
        <begin position="66"/>
        <end position="84"/>
    </location>
</feature>
<keyword evidence="2 5" id="KW-0812">Transmembrane</keyword>
<evidence type="ECO:0000256" key="1">
    <source>
        <dbReference type="ARBA" id="ARBA00022475"/>
    </source>
</evidence>
<feature type="transmembrane region" description="Helical" evidence="5">
    <location>
        <begin position="116"/>
        <end position="137"/>
    </location>
</feature>
<dbReference type="RefSeq" id="WP_066084231.1">
    <property type="nucleotide sequence ID" value="NZ_LRVM01000001.1"/>
</dbReference>
<keyword evidence="7" id="KW-1185">Reference proteome</keyword>
<feature type="transmembrane region" description="Helical" evidence="5">
    <location>
        <begin position="144"/>
        <end position="163"/>
    </location>
</feature>
<feature type="transmembrane region" description="Helical" evidence="5">
    <location>
        <begin position="35"/>
        <end position="59"/>
    </location>
</feature>
<dbReference type="AlphaFoldDB" id="A0A136WIV8"/>
<keyword evidence="4 5" id="KW-0472">Membrane</keyword>
<evidence type="ECO:0000256" key="2">
    <source>
        <dbReference type="ARBA" id="ARBA00022692"/>
    </source>
</evidence>
<feature type="transmembrane region" description="Helical" evidence="5">
    <location>
        <begin position="175"/>
        <end position="193"/>
    </location>
</feature>